<evidence type="ECO:0000313" key="4">
    <source>
        <dbReference type="Proteomes" id="UP000001593"/>
    </source>
</evidence>
<organism evidence="3 4">
    <name type="scientific">Nematostella vectensis</name>
    <name type="common">Starlet sea anemone</name>
    <dbReference type="NCBI Taxonomy" id="45351"/>
    <lineage>
        <taxon>Eukaryota</taxon>
        <taxon>Metazoa</taxon>
        <taxon>Cnidaria</taxon>
        <taxon>Anthozoa</taxon>
        <taxon>Hexacorallia</taxon>
        <taxon>Actiniaria</taxon>
        <taxon>Edwardsiidae</taxon>
        <taxon>Nematostella</taxon>
    </lineage>
</organism>
<sequence length="271" mass="32759">MADALGTKVECGGNDDDMFLRIVNSGVTIKSQQRDEPDLSSEQKIKILEEIKKTNPASFLMRFGQSLVTKDLEYFESLYKQNTLTNYEIGFRLKEIKKHLDQQKHHVEVQNRRYEAMQRLINDSTFFSEEEMRKRNPLLYEQYIGQYLTEEEKLERDIAEREGEPSLSQLMFSKYDAEKTQWIYNYQREQEREMEEEEEDSEEEMEEDSQGTPTEEEKEMLRNEFFYEMQEKFLLGKEEEFDYSTVDMNDEYDDLKLREQDEEERYFDDDD</sequence>
<accession>A7RIY8</accession>
<dbReference type="PhylomeDB" id="A7RIY8"/>
<dbReference type="OMA" id="CDELHEF"/>
<dbReference type="PANTHER" id="PTHR31840">
    <property type="entry name" value="COILED-COIL DOMAIN-CONTAINING PROTEIN 97"/>
    <property type="match status" value="1"/>
</dbReference>
<feature type="non-terminal residue" evidence="3">
    <location>
        <position position="271"/>
    </location>
</feature>
<name>A7RIY8_NEMVE</name>
<dbReference type="InParanoid" id="A7RIY8"/>
<evidence type="ECO:0000259" key="2">
    <source>
        <dbReference type="Pfam" id="PF09747"/>
    </source>
</evidence>
<dbReference type="InterPro" id="IPR040233">
    <property type="entry name" value="CCD97-like_C"/>
</dbReference>
<reference evidence="3 4" key="1">
    <citation type="journal article" date="2007" name="Science">
        <title>Sea anemone genome reveals ancestral eumetazoan gene repertoire and genomic organization.</title>
        <authorList>
            <person name="Putnam N.H."/>
            <person name="Srivastava M."/>
            <person name="Hellsten U."/>
            <person name="Dirks B."/>
            <person name="Chapman J."/>
            <person name="Salamov A."/>
            <person name="Terry A."/>
            <person name="Shapiro H."/>
            <person name="Lindquist E."/>
            <person name="Kapitonov V.V."/>
            <person name="Jurka J."/>
            <person name="Genikhovich G."/>
            <person name="Grigoriev I.V."/>
            <person name="Lucas S.M."/>
            <person name="Steele R.E."/>
            <person name="Finnerty J.R."/>
            <person name="Technau U."/>
            <person name="Martindale M.Q."/>
            <person name="Rokhsar D.S."/>
        </authorList>
    </citation>
    <scope>NUCLEOTIDE SEQUENCE [LARGE SCALE GENOMIC DNA]</scope>
    <source>
        <strain evidence="4">CH2 X CH6</strain>
    </source>
</reference>
<feature type="region of interest" description="Disordered" evidence="1">
    <location>
        <begin position="243"/>
        <end position="271"/>
    </location>
</feature>
<dbReference type="eggNOG" id="KOG3044">
    <property type="taxonomic scope" value="Eukaryota"/>
</dbReference>
<dbReference type="EMBL" id="DS469513">
    <property type="protein sequence ID" value="EDO48482.1"/>
    <property type="molecule type" value="Genomic_DNA"/>
</dbReference>
<feature type="domain" description="CCD97-like C-terminal" evidence="2">
    <location>
        <begin position="111"/>
        <end position="270"/>
    </location>
</feature>
<evidence type="ECO:0000256" key="1">
    <source>
        <dbReference type="SAM" id="MobiDB-lite"/>
    </source>
</evidence>
<dbReference type="AlphaFoldDB" id="A7RIY8"/>
<feature type="region of interest" description="Disordered" evidence="1">
    <location>
        <begin position="189"/>
        <end position="222"/>
    </location>
</feature>
<dbReference type="PANTHER" id="PTHR31840:SF1">
    <property type="entry name" value="COILED-COIL DOMAIN-CONTAINING PROTEIN 97"/>
    <property type="match status" value="1"/>
</dbReference>
<feature type="compositionally biased region" description="Acidic residues" evidence="1">
    <location>
        <begin position="192"/>
        <end position="218"/>
    </location>
</feature>
<dbReference type="HOGENOM" id="CLU_058245_0_1_1"/>
<evidence type="ECO:0000313" key="3">
    <source>
        <dbReference type="EMBL" id="EDO48482.1"/>
    </source>
</evidence>
<gene>
    <name evidence="3" type="ORF">NEMVEDRAFT_v1g83464</name>
</gene>
<proteinExistence type="predicted"/>
<dbReference type="STRING" id="45351.A7RIY8"/>
<dbReference type="Proteomes" id="UP000001593">
    <property type="component" value="Unassembled WGS sequence"/>
</dbReference>
<keyword evidence="4" id="KW-1185">Reference proteome</keyword>
<dbReference type="InterPro" id="IPR018613">
    <property type="entry name" value="Ccdc97-like"/>
</dbReference>
<protein>
    <recommendedName>
        <fullName evidence="2">CCD97-like C-terminal domain-containing protein</fullName>
    </recommendedName>
</protein>
<feature type="compositionally biased region" description="Acidic residues" evidence="1">
    <location>
        <begin position="260"/>
        <end position="271"/>
    </location>
</feature>
<dbReference type="Pfam" id="PF09747">
    <property type="entry name" value="CCD97-like_C"/>
    <property type="match status" value="1"/>
</dbReference>